<evidence type="ECO:0000256" key="11">
    <source>
        <dbReference type="ARBA" id="ARBA00023125"/>
    </source>
</evidence>
<protein>
    <submittedName>
        <fullName evidence="17">BA75_04852T0</fullName>
    </submittedName>
</protein>
<dbReference type="GO" id="GO:0005634">
    <property type="term" value="C:nucleus"/>
    <property type="evidence" value="ECO:0007669"/>
    <property type="project" value="UniProtKB-SubCell"/>
</dbReference>
<evidence type="ECO:0000313" key="17">
    <source>
        <dbReference type="EMBL" id="ANZ78003.1"/>
    </source>
</evidence>
<feature type="domain" description="XPG N-terminal" evidence="16">
    <location>
        <begin position="1"/>
        <end position="99"/>
    </location>
</feature>
<dbReference type="Pfam" id="PF00867">
    <property type="entry name" value="XPG_I"/>
    <property type="match status" value="1"/>
</dbReference>
<keyword evidence="11" id="KW-0238">DNA-binding</keyword>
<feature type="compositionally biased region" description="Low complexity" evidence="14">
    <location>
        <begin position="537"/>
        <end position="549"/>
    </location>
</feature>
<dbReference type="InterPro" id="IPR006086">
    <property type="entry name" value="XPG-I_dom"/>
</dbReference>
<evidence type="ECO:0000256" key="10">
    <source>
        <dbReference type="ARBA" id="ARBA00022881"/>
    </source>
</evidence>
<dbReference type="SMART" id="SM00484">
    <property type="entry name" value="XPGI"/>
    <property type="match status" value="1"/>
</dbReference>
<feature type="domain" description="XPG-I" evidence="15">
    <location>
        <begin position="138"/>
        <end position="209"/>
    </location>
</feature>
<dbReference type="CDD" id="cd09908">
    <property type="entry name" value="H3TH_EXO1"/>
    <property type="match status" value="1"/>
</dbReference>
<sequence length="567" mass="64249">MGVTGLLPAIKNAQKPTNLESFRGSTLAIDTYAWLHRATTTSWYELSHGVATKKYIQYVMKRVEMLFHFQITPYFVFDGDYLPCKAETEAKREARRKEYRKLGDQAQLQGNRKLAMNYYQKCCDVTPEMAKALIEEFKARKISFIVAPYEADAQMVYLEMKGFVDGIISEDSDLLVFGSRSLITKLNDRGECIHVQRNSFKDCANIPGLAHLSQHQFRIVASLSGCDYTKGIPGIGVIKAFQLVRRYESIDKILSALRLDGKFKIPASFETEYRLACLAFQFQLVFDPKLHKPVHLTDIPKDLQEELDLIYSCAGPKYEDSLHLKVAYGDLNPITKEPLISREVMLQQNQSSFYTQKPAINTTSTAKRFYTSPDMEAATVPQLNTPNIDSFFKRRLTATTEIRTSITTQRNIGPIAESSPANLIVSKRKKLFLEEEEFEEEPSKFFKSKSREGRIDTLEGLNSSDFELSDVDTDKENEDPHTTTKNENTGVQLMTPIPSVTCDWKTKYTLQDMPEFTPSKSAKRVLKPSGNTKKGISLPSPSTTSTPLKSLKDSPNAITLERFIFRG</sequence>
<evidence type="ECO:0000256" key="2">
    <source>
        <dbReference type="ARBA" id="ARBA00004123"/>
    </source>
</evidence>
<evidence type="ECO:0000259" key="16">
    <source>
        <dbReference type="SMART" id="SM00485"/>
    </source>
</evidence>
<dbReference type="Pfam" id="PF00752">
    <property type="entry name" value="XPG_N"/>
    <property type="match status" value="1"/>
</dbReference>
<feature type="compositionally biased region" description="Basic and acidic residues" evidence="14">
    <location>
        <begin position="472"/>
        <end position="484"/>
    </location>
</feature>
<dbReference type="FunFam" id="1.10.150.20:FF:000011">
    <property type="entry name" value="exonuclease 1"/>
    <property type="match status" value="1"/>
</dbReference>
<evidence type="ECO:0000256" key="13">
    <source>
        <dbReference type="ARBA" id="ARBA00023242"/>
    </source>
</evidence>
<dbReference type="GO" id="GO:0003677">
    <property type="term" value="F:DNA binding"/>
    <property type="evidence" value="ECO:0007669"/>
    <property type="project" value="UniProtKB-KW"/>
</dbReference>
<comment type="subcellular location">
    <subcellularLocation>
        <location evidence="2">Nucleus</location>
    </subcellularLocation>
</comment>
<dbReference type="CDD" id="cd09857">
    <property type="entry name" value="PIN_EXO1"/>
    <property type="match status" value="1"/>
</dbReference>
<dbReference type="OrthoDB" id="26491at2759"/>
<evidence type="ECO:0000256" key="7">
    <source>
        <dbReference type="ARBA" id="ARBA00022801"/>
    </source>
</evidence>
<dbReference type="FunFam" id="3.40.50.1010:FF:000002">
    <property type="entry name" value="Exonuclease 1, putative"/>
    <property type="match status" value="1"/>
</dbReference>
<accession>A0A1B2JJ47</accession>
<dbReference type="SMART" id="SM00485">
    <property type="entry name" value="XPGN"/>
    <property type="match status" value="1"/>
</dbReference>
<feature type="region of interest" description="Disordered" evidence="14">
    <location>
        <begin position="457"/>
        <end position="489"/>
    </location>
</feature>
<keyword evidence="5" id="KW-0479">Metal-binding</keyword>
<dbReference type="InterPro" id="IPR008918">
    <property type="entry name" value="HhH2"/>
</dbReference>
<dbReference type="GO" id="GO:0046872">
    <property type="term" value="F:metal ion binding"/>
    <property type="evidence" value="ECO:0007669"/>
    <property type="project" value="UniProtKB-KW"/>
</dbReference>
<comment type="cofactor">
    <cofactor evidence="1">
        <name>Mg(2+)</name>
        <dbReference type="ChEBI" id="CHEBI:18420"/>
    </cofactor>
</comment>
<evidence type="ECO:0000313" key="18">
    <source>
        <dbReference type="Proteomes" id="UP000094565"/>
    </source>
</evidence>
<dbReference type="SUPFAM" id="SSF88723">
    <property type="entry name" value="PIN domain-like"/>
    <property type="match status" value="1"/>
</dbReference>
<evidence type="ECO:0000256" key="6">
    <source>
        <dbReference type="ARBA" id="ARBA00022763"/>
    </source>
</evidence>
<dbReference type="SUPFAM" id="SSF47807">
    <property type="entry name" value="5' to 3' exonuclease, C-terminal subdomain"/>
    <property type="match status" value="1"/>
</dbReference>
<evidence type="ECO:0000259" key="15">
    <source>
        <dbReference type="SMART" id="SM00484"/>
    </source>
</evidence>
<evidence type="ECO:0000256" key="5">
    <source>
        <dbReference type="ARBA" id="ARBA00022723"/>
    </source>
</evidence>
<dbReference type="Gene3D" id="1.10.150.20">
    <property type="entry name" value="5' to 3' exonuclease, C-terminal subdomain"/>
    <property type="match status" value="1"/>
</dbReference>
<dbReference type="InterPro" id="IPR029060">
    <property type="entry name" value="PIN-like_dom_sf"/>
</dbReference>
<organism evidence="17 18">
    <name type="scientific">Komagataella pastoris</name>
    <name type="common">Yeast</name>
    <name type="synonym">Pichia pastoris</name>
    <dbReference type="NCBI Taxonomy" id="4922"/>
    <lineage>
        <taxon>Eukaryota</taxon>
        <taxon>Fungi</taxon>
        <taxon>Dikarya</taxon>
        <taxon>Ascomycota</taxon>
        <taxon>Saccharomycotina</taxon>
        <taxon>Pichiomycetes</taxon>
        <taxon>Pichiales</taxon>
        <taxon>Pichiaceae</taxon>
        <taxon>Komagataella</taxon>
    </lineage>
</organism>
<evidence type="ECO:0000256" key="1">
    <source>
        <dbReference type="ARBA" id="ARBA00001946"/>
    </source>
</evidence>
<dbReference type="PANTHER" id="PTHR11081:SF65">
    <property type="entry name" value="DNA DAMAGE-INDUCIBLE PROTEIN DIN7-RELATED"/>
    <property type="match status" value="1"/>
</dbReference>
<keyword evidence="6" id="KW-0227">DNA damage</keyword>
<dbReference type="PANTHER" id="PTHR11081">
    <property type="entry name" value="FLAP ENDONUCLEASE FAMILY MEMBER"/>
    <property type="match status" value="1"/>
</dbReference>
<dbReference type="SMART" id="SM00279">
    <property type="entry name" value="HhH2"/>
    <property type="match status" value="1"/>
</dbReference>
<keyword evidence="10" id="KW-0267">Excision nuclease</keyword>
<evidence type="ECO:0000256" key="14">
    <source>
        <dbReference type="SAM" id="MobiDB-lite"/>
    </source>
</evidence>
<reference evidence="17 18" key="1">
    <citation type="submission" date="2016-02" db="EMBL/GenBank/DDBJ databases">
        <title>Comparative genomic and transcriptomic foundation for Pichia pastoris.</title>
        <authorList>
            <person name="Love K.R."/>
            <person name="Shah K.A."/>
            <person name="Whittaker C.A."/>
            <person name="Wu J."/>
            <person name="Bartlett M.C."/>
            <person name="Ma D."/>
            <person name="Leeson R.L."/>
            <person name="Priest M."/>
            <person name="Young S.K."/>
            <person name="Love J.C."/>
        </authorList>
    </citation>
    <scope>NUCLEOTIDE SEQUENCE [LARGE SCALE GENOMIC DNA]</scope>
    <source>
        <strain evidence="17 18">ATCC 28485</strain>
    </source>
</reference>
<dbReference type="InterPro" id="IPR044752">
    <property type="entry name" value="PIN-like_EXO1"/>
</dbReference>
<gene>
    <name evidence="17" type="primary">EXO1</name>
    <name evidence="17" type="ORF">ATY40_BA7504852</name>
</gene>
<dbReference type="InterPro" id="IPR006085">
    <property type="entry name" value="XPG_DNA_repair_N"/>
</dbReference>
<evidence type="ECO:0000256" key="8">
    <source>
        <dbReference type="ARBA" id="ARBA00022839"/>
    </source>
</evidence>
<keyword evidence="9" id="KW-0460">Magnesium</keyword>
<dbReference type="PROSITE" id="PS00841">
    <property type="entry name" value="XPG_1"/>
    <property type="match status" value="1"/>
</dbReference>
<comment type="similarity">
    <text evidence="3">Belongs to the XPG/RAD2 endonuclease family. EXO1 subfamily.</text>
</comment>
<dbReference type="EMBL" id="CP014587">
    <property type="protein sequence ID" value="ANZ78003.1"/>
    <property type="molecule type" value="Genomic_DNA"/>
</dbReference>
<keyword evidence="7" id="KW-0378">Hydrolase</keyword>
<keyword evidence="8" id="KW-0269">Exonuclease</keyword>
<dbReference type="InterPro" id="IPR036279">
    <property type="entry name" value="5-3_exonuclease_C_sf"/>
</dbReference>
<evidence type="ECO:0000256" key="9">
    <source>
        <dbReference type="ARBA" id="ARBA00022842"/>
    </source>
</evidence>
<dbReference type="Gene3D" id="3.40.50.1010">
    <property type="entry name" value="5'-nuclease"/>
    <property type="match status" value="1"/>
</dbReference>
<dbReference type="InterPro" id="IPR006084">
    <property type="entry name" value="XPG/Rad2"/>
</dbReference>
<dbReference type="InterPro" id="IPR037315">
    <property type="entry name" value="EXO1_H3TH"/>
</dbReference>
<evidence type="ECO:0000256" key="12">
    <source>
        <dbReference type="ARBA" id="ARBA00023204"/>
    </source>
</evidence>
<proteinExistence type="inferred from homology"/>
<name>A0A1B2JJ47_PICPA</name>
<dbReference type="GO" id="GO:0017108">
    <property type="term" value="F:5'-flap endonuclease activity"/>
    <property type="evidence" value="ECO:0007669"/>
    <property type="project" value="TreeGrafter"/>
</dbReference>
<keyword evidence="18" id="KW-1185">Reference proteome</keyword>
<dbReference type="GO" id="GO:0035312">
    <property type="term" value="F:5'-3' DNA exonuclease activity"/>
    <property type="evidence" value="ECO:0007669"/>
    <property type="project" value="InterPro"/>
</dbReference>
<feature type="region of interest" description="Disordered" evidence="14">
    <location>
        <begin position="519"/>
        <end position="553"/>
    </location>
</feature>
<evidence type="ECO:0000256" key="3">
    <source>
        <dbReference type="ARBA" id="ARBA00010563"/>
    </source>
</evidence>
<dbReference type="InterPro" id="IPR019974">
    <property type="entry name" value="XPG_CS"/>
</dbReference>
<dbReference type="AlphaFoldDB" id="A0A1B2JJ47"/>
<evidence type="ECO:0000256" key="4">
    <source>
        <dbReference type="ARBA" id="ARBA00022722"/>
    </source>
</evidence>
<keyword evidence="12" id="KW-0234">DNA repair</keyword>
<dbReference type="GO" id="GO:0006281">
    <property type="term" value="P:DNA repair"/>
    <property type="evidence" value="ECO:0007669"/>
    <property type="project" value="UniProtKB-KW"/>
</dbReference>
<dbReference type="PRINTS" id="PR00853">
    <property type="entry name" value="XPGRADSUPER"/>
</dbReference>
<dbReference type="Proteomes" id="UP000094565">
    <property type="component" value="Chromosome 4"/>
</dbReference>
<keyword evidence="13" id="KW-0539">Nucleus</keyword>
<keyword evidence="4" id="KW-0540">Nuclease</keyword>